<reference evidence="7 8" key="1">
    <citation type="submission" date="2020-04" db="EMBL/GenBank/DDBJ databases">
        <title>Perkinsus olseni comparative genomics.</title>
        <authorList>
            <person name="Bogema D.R."/>
        </authorList>
    </citation>
    <scope>NUCLEOTIDE SEQUENCE [LARGE SCALE GENOMIC DNA]</scope>
    <source>
        <strain evidence="5">ATCC PRA-179</strain>
        <strain evidence="6">ATCC PRA-31</strain>
    </source>
</reference>
<dbReference type="InterPro" id="IPR050951">
    <property type="entry name" value="Retrovirus_Pol_polyprotein"/>
</dbReference>
<evidence type="ECO:0000313" key="8">
    <source>
        <dbReference type="Proteomes" id="UP000572268"/>
    </source>
</evidence>
<comment type="caution">
    <text evidence="5">The sequence shown here is derived from an EMBL/GenBank/DDBJ whole genome shotgun (WGS) entry which is preliminary data.</text>
</comment>
<dbReference type="PROSITE" id="PS50158">
    <property type="entry name" value="ZF_CCHC"/>
    <property type="match status" value="1"/>
</dbReference>
<dbReference type="GO" id="GO:0008270">
    <property type="term" value="F:zinc ion binding"/>
    <property type="evidence" value="ECO:0007669"/>
    <property type="project" value="UniProtKB-KW"/>
</dbReference>
<dbReference type="SMART" id="SM00343">
    <property type="entry name" value="ZnF_C2HC"/>
    <property type="match status" value="1"/>
</dbReference>
<dbReference type="Gene3D" id="4.10.60.10">
    <property type="entry name" value="Zinc finger, CCHC-type"/>
    <property type="match status" value="1"/>
</dbReference>
<dbReference type="InterPro" id="IPR001878">
    <property type="entry name" value="Znf_CCHC"/>
</dbReference>
<keyword evidence="1" id="KW-0862">Zinc</keyword>
<dbReference type="Proteomes" id="UP000570595">
    <property type="component" value="Unassembled WGS sequence"/>
</dbReference>
<evidence type="ECO:0000313" key="6">
    <source>
        <dbReference type="EMBL" id="KAF4651604.1"/>
    </source>
</evidence>
<dbReference type="InterPro" id="IPR055475">
    <property type="entry name" value="DUF7047"/>
</dbReference>
<dbReference type="InterPro" id="IPR001584">
    <property type="entry name" value="Integrase_cat-core"/>
</dbReference>
<dbReference type="Pfam" id="PF00098">
    <property type="entry name" value="zf-CCHC"/>
    <property type="match status" value="1"/>
</dbReference>
<accession>A0A7J6KS83</accession>
<feature type="region of interest" description="Disordered" evidence="2">
    <location>
        <begin position="15"/>
        <end position="81"/>
    </location>
</feature>
<organism evidence="5 7">
    <name type="scientific">Perkinsus olseni</name>
    <name type="common">Perkinsus atlanticus</name>
    <dbReference type="NCBI Taxonomy" id="32597"/>
    <lineage>
        <taxon>Eukaryota</taxon>
        <taxon>Sar</taxon>
        <taxon>Alveolata</taxon>
        <taxon>Perkinsozoa</taxon>
        <taxon>Perkinsea</taxon>
        <taxon>Perkinsida</taxon>
        <taxon>Perkinsidae</taxon>
        <taxon>Perkinsus</taxon>
    </lineage>
</organism>
<dbReference type="Proteomes" id="UP000572268">
    <property type="component" value="Unassembled WGS sequence"/>
</dbReference>
<feature type="region of interest" description="Disordered" evidence="2">
    <location>
        <begin position="99"/>
        <end position="132"/>
    </location>
</feature>
<feature type="domain" description="Integrase catalytic" evidence="4">
    <location>
        <begin position="726"/>
        <end position="885"/>
    </location>
</feature>
<protein>
    <submittedName>
        <fullName evidence="5">Uncharacterized protein</fullName>
    </submittedName>
</protein>
<dbReference type="InterPro" id="IPR043502">
    <property type="entry name" value="DNA/RNA_pol_sf"/>
</dbReference>
<dbReference type="PANTHER" id="PTHR37984">
    <property type="entry name" value="PROTEIN CBG26694"/>
    <property type="match status" value="1"/>
</dbReference>
<evidence type="ECO:0000256" key="2">
    <source>
        <dbReference type="SAM" id="MobiDB-lite"/>
    </source>
</evidence>
<dbReference type="SUPFAM" id="SSF57756">
    <property type="entry name" value="Retrovirus zinc finger-like domains"/>
    <property type="match status" value="1"/>
</dbReference>
<keyword evidence="1" id="KW-0863">Zinc-finger</keyword>
<sequence length="997" mass="110390">QLLVKPKGLLLFPDVMIPGDEADPVTPRSHDDQCEGQARPPPEDPPVPAGNVPAPANNVPVPGPARLTLPLQLPEKFSNGPQQQVRDWFDSFDLSAAAVKSTSRGGPYSRGARSSGKGRGRGRSSPPDDLERVVTSVVQKVLQSRTSAPPPRPGRGVKCFACGEPGHVAKACPYVQRSQGLAGSVPARRRVGKFSIGFGSVTLDSVLVLEHPLPRVRGHHVDGLLGMDFLHRPPDYGTAKYGDRLQAMWRAAVEEWIAEGWLVPSSLSDLHATSPLMLVPQEHKIRLCPSQSRWLGLRLRWRTPEAYRMVRLPFGLNISPKWLSVVLSRILSNAHLDRHLDKYLDDLILPESMVDPVRQALRADGFDTKPPERLTASRVLGLECAADGCWRRRGALPRLESYTRRGVHQWAGRFVAHYPTVGWARPAFSALKRLACVAHDGAPSTWDEPLDPHARRACDLLQRDIDARGDSVGGSWQYSSLDPWSLFAASSRHAYGAVLWIGSVLVEDSTYLRRAGDRRHINLAELDALIKGLQLVDRYRRALSLHSRLPLTIFCDNTSAVAWVTRHLEQHWRSVAGLHATLVENRLRTLRDMLDEMQIDLTVTLIPSERNLADPLSRPPLYCLLPSAAPPAVALPAAPALEPFPRDDDGRVVLSSRADFLALARALHDHEGSQSLYGRLRDLVSYPDLREHCRAFVRDCPSCSVGKVTVSAAVECGLADRPVVPRASEPWESIHMDIAGPYKSQELYVTTLVDNFSGYLVTKVSKSTPTAHVTSALFREVLERFNTLPRTVYHDGGSQFLAAEFLAAIRWASAAVCRSPVHSSWVNGKVERVHRVLNERLRSHVSGSLTFAGFKEVISRTTQMYNTAPVRRGGLNPHSLVFTFPAWPYPSVSSRFRPPLAPVADPAAPVDPSRPLRSLPLPGEIWLVRRFGLQKKSRRFFEPCRIVSCISPKVYLVRTATSARTRPVHLYHLKRIAPEAVLRLDEPVPPPPGEGGV</sequence>
<dbReference type="PANTHER" id="PTHR37984:SF5">
    <property type="entry name" value="PROTEIN NYNRIN-LIKE"/>
    <property type="match status" value="1"/>
</dbReference>
<dbReference type="SUPFAM" id="SSF53098">
    <property type="entry name" value="Ribonuclease H-like"/>
    <property type="match status" value="1"/>
</dbReference>
<dbReference type="PROSITE" id="PS50994">
    <property type="entry name" value="INTEGRASE"/>
    <property type="match status" value="1"/>
</dbReference>
<dbReference type="SUPFAM" id="SSF56672">
    <property type="entry name" value="DNA/RNA polymerases"/>
    <property type="match status" value="1"/>
</dbReference>
<evidence type="ECO:0000259" key="3">
    <source>
        <dbReference type="PROSITE" id="PS50158"/>
    </source>
</evidence>
<dbReference type="OrthoDB" id="6082665at2759"/>
<gene>
    <name evidence="6" type="ORF">FOL46_000226</name>
    <name evidence="5" type="ORF">FOZ61_000586</name>
</gene>
<feature type="compositionally biased region" description="Low complexity" evidence="2">
    <location>
        <begin position="49"/>
        <end position="60"/>
    </location>
</feature>
<keyword evidence="1" id="KW-0479">Metal-binding</keyword>
<dbReference type="InterPro" id="IPR036875">
    <property type="entry name" value="Znf_CCHC_sf"/>
</dbReference>
<evidence type="ECO:0000313" key="7">
    <source>
        <dbReference type="Proteomes" id="UP000570595"/>
    </source>
</evidence>
<dbReference type="EMBL" id="JABAHT010001102">
    <property type="protein sequence ID" value="KAF4650203.1"/>
    <property type="molecule type" value="Genomic_DNA"/>
</dbReference>
<evidence type="ECO:0000256" key="1">
    <source>
        <dbReference type="PROSITE-ProRule" id="PRU00047"/>
    </source>
</evidence>
<dbReference type="Pfam" id="PF00665">
    <property type="entry name" value="rve"/>
    <property type="match status" value="1"/>
</dbReference>
<feature type="domain" description="CCHC-type" evidence="3">
    <location>
        <begin position="158"/>
        <end position="173"/>
    </location>
</feature>
<dbReference type="InterPro" id="IPR012337">
    <property type="entry name" value="RNaseH-like_sf"/>
</dbReference>
<dbReference type="GO" id="GO:0003676">
    <property type="term" value="F:nucleic acid binding"/>
    <property type="evidence" value="ECO:0007669"/>
    <property type="project" value="InterPro"/>
</dbReference>
<evidence type="ECO:0000313" key="5">
    <source>
        <dbReference type="EMBL" id="KAF4650203.1"/>
    </source>
</evidence>
<dbReference type="Gene3D" id="3.30.420.10">
    <property type="entry name" value="Ribonuclease H-like superfamily/Ribonuclease H"/>
    <property type="match status" value="1"/>
</dbReference>
<proteinExistence type="predicted"/>
<name>A0A7J6KS83_PEROL</name>
<feature type="non-terminal residue" evidence="5">
    <location>
        <position position="997"/>
    </location>
</feature>
<evidence type="ECO:0000259" key="4">
    <source>
        <dbReference type="PROSITE" id="PS50994"/>
    </source>
</evidence>
<feature type="compositionally biased region" description="Pro residues" evidence="2">
    <location>
        <begin position="39"/>
        <end position="48"/>
    </location>
</feature>
<dbReference type="InterPro" id="IPR036397">
    <property type="entry name" value="RNaseH_sf"/>
</dbReference>
<dbReference type="AlphaFoldDB" id="A0A7J6KS83"/>
<dbReference type="Pfam" id="PF23088">
    <property type="entry name" value="DUF7047"/>
    <property type="match status" value="1"/>
</dbReference>
<dbReference type="GO" id="GO:0015074">
    <property type="term" value="P:DNA integration"/>
    <property type="evidence" value="ECO:0007669"/>
    <property type="project" value="InterPro"/>
</dbReference>
<dbReference type="EMBL" id="JABANN010001026">
    <property type="protein sequence ID" value="KAF4651604.1"/>
    <property type="molecule type" value="Genomic_DNA"/>
</dbReference>